<reference evidence="3 4" key="1">
    <citation type="journal article" date="2007" name="Science">
        <title>Sea anemone genome reveals ancestral eumetazoan gene repertoire and genomic organization.</title>
        <authorList>
            <person name="Putnam N.H."/>
            <person name="Srivastava M."/>
            <person name="Hellsten U."/>
            <person name="Dirks B."/>
            <person name="Chapman J."/>
            <person name="Salamov A."/>
            <person name="Terry A."/>
            <person name="Shapiro H."/>
            <person name="Lindquist E."/>
            <person name="Kapitonov V.V."/>
            <person name="Jurka J."/>
            <person name="Genikhovich G."/>
            <person name="Grigoriev I.V."/>
            <person name="Lucas S.M."/>
            <person name="Steele R.E."/>
            <person name="Finnerty J.R."/>
            <person name="Technau U."/>
            <person name="Martindale M.Q."/>
            <person name="Rokhsar D.S."/>
        </authorList>
    </citation>
    <scope>NUCLEOTIDE SEQUENCE [LARGE SCALE GENOMIC DNA]</scope>
    <source>
        <strain evidence="4">CH2 X CH6</strain>
    </source>
</reference>
<evidence type="ECO:0000259" key="2">
    <source>
        <dbReference type="PROSITE" id="PS50158"/>
    </source>
</evidence>
<evidence type="ECO:0000256" key="1">
    <source>
        <dbReference type="PROSITE-ProRule" id="PRU00047"/>
    </source>
</evidence>
<feature type="domain" description="CCHC-type" evidence="2">
    <location>
        <begin position="31"/>
        <end position="44"/>
    </location>
</feature>
<dbReference type="SUPFAM" id="SSF57756">
    <property type="entry name" value="Retrovirus zinc finger-like domains"/>
    <property type="match status" value="1"/>
</dbReference>
<accession>A7SK83</accession>
<dbReference type="InterPro" id="IPR001878">
    <property type="entry name" value="Znf_CCHC"/>
</dbReference>
<dbReference type="HOGENOM" id="CLU_3144437_0_0_1"/>
<evidence type="ECO:0000313" key="4">
    <source>
        <dbReference type="Proteomes" id="UP000001593"/>
    </source>
</evidence>
<dbReference type="InterPro" id="IPR036875">
    <property type="entry name" value="Znf_CCHC_sf"/>
</dbReference>
<dbReference type="Proteomes" id="UP000001593">
    <property type="component" value="Unassembled WGS sequence"/>
</dbReference>
<dbReference type="InParanoid" id="A7SK83"/>
<dbReference type="EMBL" id="DS469684">
    <property type="protein sequence ID" value="EDO35897.1"/>
    <property type="molecule type" value="Genomic_DNA"/>
</dbReference>
<keyword evidence="4" id="KW-1185">Reference proteome</keyword>
<dbReference type="GO" id="GO:0003676">
    <property type="term" value="F:nucleic acid binding"/>
    <property type="evidence" value="ECO:0007669"/>
    <property type="project" value="InterPro"/>
</dbReference>
<dbReference type="GO" id="GO:0008270">
    <property type="term" value="F:zinc ion binding"/>
    <property type="evidence" value="ECO:0007669"/>
    <property type="project" value="UniProtKB-KW"/>
</dbReference>
<keyword evidence="1" id="KW-0863">Zinc-finger</keyword>
<dbReference type="AlphaFoldDB" id="A7SK83"/>
<organism evidence="3 4">
    <name type="scientific">Nematostella vectensis</name>
    <name type="common">Starlet sea anemone</name>
    <dbReference type="NCBI Taxonomy" id="45351"/>
    <lineage>
        <taxon>Eukaryota</taxon>
        <taxon>Metazoa</taxon>
        <taxon>Cnidaria</taxon>
        <taxon>Anthozoa</taxon>
        <taxon>Hexacorallia</taxon>
        <taxon>Actiniaria</taxon>
        <taxon>Edwardsiidae</taxon>
        <taxon>Nematostella</taxon>
    </lineage>
</organism>
<proteinExistence type="predicted"/>
<dbReference type="PROSITE" id="PS50158">
    <property type="entry name" value="ZF_CCHC"/>
    <property type="match status" value="1"/>
</dbReference>
<sequence>MLFIIVINKVTYEISVVYNCHKQGHIRNKCCYNCHKQGHIRNKCCLRLS</sequence>
<name>A7SK83_NEMVE</name>
<evidence type="ECO:0000313" key="3">
    <source>
        <dbReference type="EMBL" id="EDO35897.1"/>
    </source>
</evidence>
<keyword evidence="1" id="KW-0862">Zinc</keyword>
<gene>
    <name evidence="3" type="ORF">NEMVEDRAFT_v1g121306</name>
</gene>
<protein>
    <recommendedName>
        <fullName evidence="2">CCHC-type domain-containing protein</fullName>
    </recommendedName>
</protein>
<keyword evidence="1" id="KW-0479">Metal-binding</keyword>